<dbReference type="PANTHER" id="PTHR12283:SF6">
    <property type="entry name" value="GLUTAMINYL-PEPTIDE CYCLOTRANSFERASE-RELATED"/>
    <property type="match status" value="1"/>
</dbReference>
<dbReference type="PANTHER" id="PTHR12283">
    <property type="entry name" value="GLUTAMINYL-PEPTIDE CYCLOTRANSFERASE"/>
    <property type="match status" value="1"/>
</dbReference>
<keyword evidence="6" id="KW-0964">Secreted</keyword>
<comment type="function">
    <text evidence="12">Acts as a glutaminyl-peptide cyclotransferase. Responsible for the biosynthesis of pyroglutamyl peptides. Might be more efficient in the conversion of tri and tetrapeptides in vitro. Might have a relative preference for substrates containing hydrophobic amino acids in vitro.</text>
</comment>
<dbReference type="Pfam" id="PF04389">
    <property type="entry name" value="Peptidase_M28"/>
    <property type="match status" value="1"/>
</dbReference>
<keyword evidence="11" id="KW-0012">Acyltransferase</keyword>
<dbReference type="Proteomes" id="UP001153709">
    <property type="component" value="Chromosome 3"/>
</dbReference>
<evidence type="ECO:0000256" key="2">
    <source>
        <dbReference type="ARBA" id="ARBA00004613"/>
    </source>
</evidence>
<protein>
    <recommendedName>
        <fullName evidence="5">Glutaminyl-peptide cyclotransferase</fullName>
        <ecNumber evidence="4">2.3.2.5</ecNumber>
    </recommendedName>
</protein>
<dbReference type="GO" id="GO:0005576">
    <property type="term" value="C:extracellular region"/>
    <property type="evidence" value="ECO:0007669"/>
    <property type="project" value="UniProtKB-SubCell"/>
</dbReference>
<comment type="subcellular location">
    <subcellularLocation>
        <location evidence="2">Secreted</location>
    </subcellularLocation>
</comment>
<dbReference type="InterPro" id="IPR040234">
    <property type="entry name" value="QC/QCL"/>
</dbReference>
<feature type="domain" description="Peptidase M28" evidence="13">
    <location>
        <begin position="106"/>
        <end position="327"/>
    </location>
</feature>
<dbReference type="InterPro" id="IPR037457">
    <property type="entry name" value="M28_QC"/>
</dbReference>
<evidence type="ECO:0000256" key="9">
    <source>
        <dbReference type="ARBA" id="ARBA00022833"/>
    </source>
</evidence>
<keyword evidence="9" id="KW-0862">Zinc</keyword>
<dbReference type="SUPFAM" id="SSF53187">
    <property type="entry name" value="Zn-dependent exopeptidases"/>
    <property type="match status" value="1"/>
</dbReference>
<comment type="catalytic activity">
    <reaction evidence="1">
        <text>N-terminal L-glutaminyl-[peptide] = N-terminal 5-oxo-L-prolyl-[peptide] + NH4(+)</text>
        <dbReference type="Rhea" id="RHEA:23652"/>
        <dbReference type="Rhea" id="RHEA-COMP:11736"/>
        <dbReference type="Rhea" id="RHEA-COMP:11846"/>
        <dbReference type="ChEBI" id="CHEBI:28938"/>
        <dbReference type="ChEBI" id="CHEBI:64722"/>
        <dbReference type="ChEBI" id="CHEBI:87215"/>
        <dbReference type="EC" id="2.3.2.5"/>
    </reaction>
</comment>
<dbReference type="EMBL" id="OU898278">
    <property type="protein sequence ID" value="CAG9831788.1"/>
    <property type="molecule type" value="Genomic_DNA"/>
</dbReference>
<evidence type="ECO:0000256" key="1">
    <source>
        <dbReference type="ARBA" id="ARBA00000001"/>
    </source>
</evidence>
<keyword evidence="8" id="KW-0479">Metal-binding</keyword>
<evidence type="ECO:0000313" key="14">
    <source>
        <dbReference type="EMBL" id="CAG9831788.1"/>
    </source>
</evidence>
<dbReference type="CDD" id="cd03880">
    <property type="entry name" value="M28_QC_like"/>
    <property type="match status" value="1"/>
</dbReference>
<evidence type="ECO:0000256" key="4">
    <source>
        <dbReference type="ARBA" id="ARBA00012012"/>
    </source>
</evidence>
<dbReference type="EC" id="2.3.2.5" evidence="4"/>
<evidence type="ECO:0000256" key="7">
    <source>
        <dbReference type="ARBA" id="ARBA00022679"/>
    </source>
</evidence>
<name>A0A9N9STZ8_DIABA</name>
<evidence type="ECO:0000313" key="15">
    <source>
        <dbReference type="Proteomes" id="UP001153709"/>
    </source>
</evidence>
<evidence type="ECO:0000256" key="11">
    <source>
        <dbReference type="ARBA" id="ARBA00023315"/>
    </source>
</evidence>
<evidence type="ECO:0000256" key="8">
    <source>
        <dbReference type="ARBA" id="ARBA00022723"/>
    </source>
</evidence>
<comment type="similarity">
    <text evidence="3">Belongs to the glutaminyl-peptide cyclotransferase family.</text>
</comment>
<evidence type="ECO:0000259" key="13">
    <source>
        <dbReference type="Pfam" id="PF04389"/>
    </source>
</evidence>
<dbReference type="FunFam" id="3.40.630.10:FF:000029">
    <property type="entry name" value="Glutaminyl-peptide cyclotransferase"/>
    <property type="match status" value="1"/>
</dbReference>
<proteinExistence type="inferred from homology"/>
<evidence type="ECO:0000256" key="5">
    <source>
        <dbReference type="ARBA" id="ARBA00016861"/>
    </source>
</evidence>
<organism evidence="14 15">
    <name type="scientific">Diabrotica balteata</name>
    <name type="common">Banded cucumber beetle</name>
    <dbReference type="NCBI Taxonomy" id="107213"/>
    <lineage>
        <taxon>Eukaryota</taxon>
        <taxon>Metazoa</taxon>
        <taxon>Ecdysozoa</taxon>
        <taxon>Arthropoda</taxon>
        <taxon>Hexapoda</taxon>
        <taxon>Insecta</taxon>
        <taxon>Pterygota</taxon>
        <taxon>Neoptera</taxon>
        <taxon>Endopterygota</taxon>
        <taxon>Coleoptera</taxon>
        <taxon>Polyphaga</taxon>
        <taxon>Cucujiformia</taxon>
        <taxon>Chrysomeloidea</taxon>
        <taxon>Chrysomelidae</taxon>
        <taxon>Galerucinae</taxon>
        <taxon>Diabroticina</taxon>
        <taxon>Diabroticites</taxon>
        <taxon>Diabrotica</taxon>
    </lineage>
</organism>
<evidence type="ECO:0000256" key="6">
    <source>
        <dbReference type="ARBA" id="ARBA00022525"/>
    </source>
</evidence>
<evidence type="ECO:0000256" key="12">
    <source>
        <dbReference type="ARBA" id="ARBA00057903"/>
    </source>
</evidence>
<dbReference type="OrthoDB" id="3907302at2759"/>
<keyword evidence="7" id="KW-0808">Transferase</keyword>
<dbReference type="GO" id="GO:0016603">
    <property type="term" value="F:glutaminyl-peptide cyclotransferase activity"/>
    <property type="evidence" value="ECO:0007669"/>
    <property type="project" value="UniProtKB-EC"/>
</dbReference>
<dbReference type="InterPro" id="IPR007484">
    <property type="entry name" value="Peptidase_M28"/>
</dbReference>
<keyword evidence="15" id="KW-1185">Reference proteome</keyword>
<keyword evidence="10" id="KW-1015">Disulfide bond</keyword>
<evidence type="ECO:0000256" key="10">
    <source>
        <dbReference type="ARBA" id="ARBA00023157"/>
    </source>
</evidence>
<dbReference type="AlphaFoldDB" id="A0A9N9STZ8"/>
<accession>A0A9N9STZ8</accession>
<dbReference type="GO" id="GO:0008270">
    <property type="term" value="F:zinc ion binding"/>
    <property type="evidence" value="ECO:0007669"/>
    <property type="project" value="TreeGrafter"/>
</dbReference>
<evidence type="ECO:0000256" key="3">
    <source>
        <dbReference type="ARBA" id="ARBA00006014"/>
    </source>
</evidence>
<reference evidence="14" key="1">
    <citation type="submission" date="2022-01" db="EMBL/GenBank/DDBJ databases">
        <authorList>
            <person name="King R."/>
        </authorList>
    </citation>
    <scope>NUCLEOTIDE SEQUENCE</scope>
</reference>
<gene>
    <name evidence="14" type="ORF">DIABBA_LOCUS5349</name>
</gene>
<sequence length="371" mass="42473">MISTILKSLIVATVFFEGNCNQLKKIQMSHQSTQLSENAMRYLSKLSNVKYTNEVLDNILIPRVVGTSGHKKVFEYINKELKNLNWAIEVDEFEDDTPMGRLTFKNIIATLNPNADRYLVLSCHYDSKYFEDIVFVGAIDSAVPCAMMLNLIKVLDKELKLIQSNSLSLKLIFFDGEEAFVEWGPKDSIYGARHLAQMYQNKKETSGLTGERINENQKIDMLILLDLIGHKATRFLSTSRETENWYLRLADIETRLGNLNLLEGSQKRFIKRRQPGGIEDDHIPFLQRNVPILHLISIPFGSIWHTEYDNRDAVEMSVVENINKVLRIFVAEYLNIYSSENNSAQTLTPDKSRFISTLLLSSVVIVLINCI</sequence>
<dbReference type="Gene3D" id="3.40.630.10">
    <property type="entry name" value="Zn peptidases"/>
    <property type="match status" value="1"/>
</dbReference>